<comment type="caution">
    <text evidence="8">The sequence shown here is derived from an EMBL/GenBank/DDBJ whole genome shotgun (WGS) entry which is preliminary data.</text>
</comment>
<sequence length="763" mass="87920">MISAIVELLIHNIKSALATEASLLWGVRDAIEDIELELTNMWSFLIDADKRGASSAVEETWVTNVRNTAYDVEDVIDMFMYHINSQQIRGRFAWFRHHTIYIPHTLWARHKIACKLQNINKKIKTTSELKERYRGDPIEGKSSEDFHKWVVRHAQSSLFVKEDELVGIEDKRKQLIMRLMDREQQQTVISILGMGGSGKTTLVANIYKSDAVQKHFDCYAWITVSQKYGVEDLLRSMIEKFYESKKETNPSDLSSKDYISLGKMLESYLEKKSYLLVLDDVWNTNVLNELRLSLQDGDPGSKIILTTRKDDVSHHPFMGEPYVHRIQLLEPDEAWELFCKKAFLGSPNRICPPELKSFAQELVRKCNGLPLAIAALGSLMYSKNDMFQWNQINNTLNWNLSNNPELEAVKSILLLSFNDLPYQLKHCFLYCSLFPEDHEIRRKRLIKLWMAEGFVEKFEGSTLEEVADSYLVKLTFRNMLQVVRRNEFGRPQRCKMHDILRELALSISVKEKFGVVHDGAEEMKECKARRISIHKTDGEFKSFTAKGDLIRQIGSMTQLTSIGIGNVKEADEMDLCISIQNMRLLRVLTIMVTNEEETLRMDALLSPPPNLQNLILSGKLEKVPQWFRSLQSLTFLQLDWSRLEEDLLPHIATLPNLGRLILTNAYHGSSKGATYPKEVHLEVIQNVSRSVAVHPKYLHLVVIRECFMKNDAEDYEFASKGFCFVWSSNSKLSGYVNGNDFLHKFNEEDKAAMILLHIKHANC</sequence>
<dbReference type="Gene3D" id="1.10.10.10">
    <property type="entry name" value="Winged helix-like DNA-binding domain superfamily/Winged helix DNA-binding domain"/>
    <property type="match status" value="1"/>
</dbReference>
<evidence type="ECO:0000313" key="9">
    <source>
        <dbReference type="Proteomes" id="UP000737018"/>
    </source>
</evidence>
<dbReference type="PANTHER" id="PTHR23155">
    <property type="entry name" value="DISEASE RESISTANCE PROTEIN RP"/>
    <property type="match status" value="1"/>
</dbReference>
<keyword evidence="9" id="KW-1185">Reference proteome</keyword>
<feature type="domain" description="NB-ARC" evidence="4">
    <location>
        <begin position="169"/>
        <end position="343"/>
    </location>
</feature>
<keyword evidence="1" id="KW-0677">Repeat</keyword>
<dbReference type="InterPro" id="IPR055414">
    <property type="entry name" value="LRR_R13L4/SHOC2-like"/>
</dbReference>
<dbReference type="Pfam" id="PF00931">
    <property type="entry name" value="NB-ARC"/>
    <property type="match status" value="1"/>
</dbReference>
<proteinExistence type="predicted"/>
<feature type="domain" description="Disease resistance R13L4/SHOC-2-like LRR" evidence="7">
    <location>
        <begin position="547"/>
        <end position="665"/>
    </location>
</feature>
<dbReference type="InterPro" id="IPR041118">
    <property type="entry name" value="Rx_N"/>
</dbReference>
<reference evidence="8" key="1">
    <citation type="submission" date="2020-03" db="EMBL/GenBank/DDBJ databases">
        <title>Castanea mollissima Vanexum genome sequencing.</title>
        <authorList>
            <person name="Staton M."/>
        </authorList>
    </citation>
    <scope>NUCLEOTIDE SEQUENCE</scope>
    <source>
        <tissue evidence="8">Leaf</tissue>
    </source>
</reference>
<dbReference type="Gene3D" id="1.20.5.4130">
    <property type="match status" value="1"/>
</dbReference>
<evidence type="ECO:0000256" key="1">
    <source>
        <dbReference type="ARBA" id="ARBA00022737"/>
    </source>
</evidence>
<feature type="domain" description="Disease resistance N-terminal" evidence="5">
    <location>
        <begin position="5"/>
        <end position="97"/>
    </location>
</feature>
<dbReference type="GO" id="GO:0043531">
    <property type="term" value="F:ADP binding"/>
    <property type="evidence" value="ECO:0007669"/>
    <property type="project" value="InterPro"/>
</dbReference>
<dbReference type="InterPro" id="IPR058922">
    <property type="entry name" value="WHD_DRP"/>
</dbReference>
<dbReference type="Gene3D" id="1.10.8.430">
    <property type="entry name" value="Helical domain of apoptotic protease-activating factors"/>
    <property type="match status" value="1"/>
</dbReference>
<dbReference type="Pfam" id="PF23559">
    <property type="entry name" value="WHD_DRP"/>
    <property type="match status" value="1"/>
</dbReference>
<dbReference type="InterPro" id="IPR042197">
    <property type="entry name" value="Apaf_helical"/>
</dbReference>
<accession>A0A8J4VIM1</accession>
<organism evidence="8 9">
    <name type="scientific">Castanea mollissima</name>
    <name type="common">Chinese chestnut</name>
    <dbReference type="NCBI Taxonomy" id="60419"/>
    <lineage>
        <taxon>Eukaryota</taxon>
        <taxon>Viridiplantae</taxon>
        <taxon>Streptophyta</taxon>
        <taxon>Embryophyta</taxon>
        <taxon>Tracheophyta</taxon>
        <taxon>Spermatophyta</taxon>
        <taxon>Magnoliopsida</taxon>
        <taxon>eudicotyledons</taxon>
        <taxon>Gunneridae</taxon>
        <taxon>Pentapetalae</taxon>
        <taxon>rosids</taxon>
        <taxon>fabids</taxon>
        <taxon>Fagales</taxon>
        <taxon>Fagaceae</taxon>
        <taxon>Castanea</taxon>
    </lineage>
</organism>
<keyword evidence="3" id="KW-0611">Plant defense</keyword>
<evidence type="ECO:0000256" key="2">
    <source>
        <dbReference type="ARBA" id="ARBA00022741"/>
    </source>
</evidence>
<dbReference type="InterPro" id="IPR038005">
    <property type="entry name" value="RX-like_CC"/>
</dbReference>
<dbReference type="Proteomes" id="UP000737018">
    <property type="component" value="Unassembled WGS sequence"/>
</dbReference>
<dbReference type="InterPro" id="IPR027417">
    <property type="entry name" value="P-loop_NTPase"/>
</dbReference>
<dbReference type="FunFam" id="1.10.10.10:FF:000322">
    <property type="entry name" value="Probable disease resistance protein At1g63360"/>
    <property type="match status" value="1"/>
</dbReference>
<dbReference type="EMBL" id="JRKL02005412">
    <property type="protein sequence ID" value="KAF3950519.1"/>
    <property type="molecule type" value="Genomic_DNA"/>
</dbReference>
<dbReference type="SUPFAM" id="SSF52047">
    <property type="entry name" value="RNI-like"/>
    <property type="match status" value="1"/>
</dbReference>
<gene>
    <name evidence="8" type="ORF">CMV_023738</name>
</gene>
<dbReference type="InterPro" id="IPR036388">
    <property type="entry name" value="WH-like_DNA-bd_sf"/>
</dbReference>
<evidence type="ECO:0000259" key="5">
    <source>
        <dbReference type="Pfam" id="PF18052"/>
    </source>
</evidence>
<protein>
    <submittedName>
        <fullName evidence="8">Uncharacterized protein</fullName>
    </submittedName>
</protein>
<dbReference type="FunFam" id="3.40.50.300:FF:001091">
    <property type="entry name" value="Probable disease resistance protein At1g61300"/>
    <property type="match status" value="1"/>
</dbReference>
<dbReference type="InterPro" id="IPR032675">
    <property type="entry name" value="LRR_dom_sf"/>
</dbReference>
<dbReference type="PRINTS" id="PR00364">
    <property type="entry name" value="DISEASERSIST"/>
</dbReference>
<feature type="domain" description="Disease resistance protein winged helix" evidence="6">
    <location>
        <begin position="433"/>
        <end position="504"/>
    </location>
</feature>
<dbReference type="InterPro" id="IPR002182">
    <property type="entry name" value="NB-ARC"/>
</dbReference>
<dbReference type="CDD" id="cd14798">
    <property type="entry name" value="RX-CC_like"/>
    <property type="match status" value="1"/>
</dbReference>
<keyword evidence="2" id="KW-0547">Nucleotide-binding</keyword>
<evidence type="ECO:0000259" key="4">
    <source>
        <dbReference type="Pfam" id="PF00931"/>
    </source>
</evidence>
<dbReference type="Gene3D" id="3.80.10.10">
    <property type="entry name" value="Ribonuclease Inhibitor"/>
    <property type="match status" value="1"/>
</dbReference>
<dbReference type="OrthoDB" id="1935705at2759"/>
<name>A0A8J4VIM1_9ROSI</name>
<dbReference type="Pfam" id="PF18052">
    <property type="entry name" value="Rx_N"/>
    <property type="match status" value="1"/>
</dbReference>
<dbReference type="Gene3D" id="3.40.50.300">
    <property type="entry name" value="P-loop containing nucleotide triphosphate hydrolases"/>
    <property type="match status" value="1"/>
</dbReference>
<evidence type="ECO:0000313" key="8">
    <source>
        <dbReference type="EMBL" id="KAF3950519.1"/>
    </source>
</evidence>
<dbReference type="GO" id="GO:0098542">
    <property type="term" value="P:defense response to other organism"/>
    <property type="evidence" value="ECO:0007669"/>
    <property type="project" value="TreeGrafter"/>
</dbReference>
<evidence type="ECO:0000259" key="7">
    <source>
        <dbReference type="Pfam" id="PF23598"/>
    </source>
</evidence>
<dbReference type="InterPro" id="IPR044974">
    <property type="entry name" value="Disease_R_plants"/>
</dbReference>
<evidence type="ECO:0000259" key="6">
    <source>
        <dbReference type="Pfam" id="PF23559"/>
    </source>
</evidence>
<evidence type="ECO:0000256" key="3">
    <source>
        <dbReference type="ARBA" id="ARBA00022821"/>
    </source>
</evidence>
<dbReference type="AlphaFoldDB" id="A0A8J4VIM1"/>
<dbReference type="Pfam" id="PF23598">
    <property type="entry name" value="LRR_14"/>
    <property type="match status" value="1"/>
</dbReference>
<dbReference type="PANTHER" id="PTHR23155:SF1232">
    <property type="entry name" value="OS09G0270700 PROTEIN"/>
    <property type="match status" value="1"/>
</dbReference>
<dbReference type="SUPFAM" id="SSF52540">
    <property type="entry name" value="P-loop containing nucleoside triphosphate hydrolases"/>
    <property type="match status" value="1"/>
</dbReference>